<dbReference type="Proteomes" id="UP000192731">
    <property type="component" value="Unassembled WGS sequence"/>
</dbReference>
<dbReference type="PANTHER" id="PTHR10849">
    <property type="entry name" value="NADH DEHYDROGENASE UBIQUINONE IRON-SULFUR PROTEIN 8, MITOCHONDRIAL"/>
    <property type="match status" value="1"/>
</dbReference>
<organism evidence="7 8">
    <name type="scientific">Desulfonispora thiosulfatigenes DSM 11270</name>
    <dbReference type="NCBI Taxonomy" id="656914"/>
    <lineage>
        <taxon>Bacteria</taxon>
        <taxon>Bacillati</taxon>
        <taxon>Bacillota</taxon>
        <taxon>Clostridia</taxon>
        <taxon>Eubacteriales</taxon>
        <taxon>Peptococcaceae</taxon>
        <taxon>Desulfonispora</taxon>
    </lineage>
</organism>
<dbReference type="PROSITE" id="PS51379">
    <property type="entry name" value="4FE4S_FER_2"/>
    <property type="match status" value="2"/>
</dbReference>
<evidence type="ECO:0000256" key="2">
    <source>
        <dbReference type="ARBA" id="ARBA00022723"/>
    </source>
</evidence>
<evidence type="ECO:0000313" key="8">
    <source>
        <dbReference type="Proteomes" id="UP000192731"/>
    </source>
</evidence>
<dbReference type="GO" id="GO:0051539">
    <property type="term" value="F:4 iron, 4 sulfur cluster binding"/>
    <property type="evidence" value="ECO:0007669"/>
    <property type="project" value="UniProtKB-KW"/>
</dbReference>
<feature type="compositionally biased region" description="Basic and acidic residues" evidence="5">
    <location>
        <begin position="138"/>
        <end position="154"/>
    </location>
</feature>
<keyword evidence="4" id="KW-0411">Iron-sulfur</keyword>
<keyword evidence="1" id="KW-0004">4Fe-4S</keyword>
<dbReference type="InterPro" id="IPR017896">
    <property type="entry name" value="4Fe4S_Fe-S-bd"/>
</dbReference>
<evidence type="ECO:0000256" key="5">
    <source>
        <dbReference type="SAM" id="MobiDB-lite"/>
    </source>
</evidence>
<feature type="region of interest" description="Disordered" evidence="5">
    <location>
        <begin position="129"/>
        <end position="154"/>
    </location>
</feature>
<name>A0A1W1VKK6_DESTI</name>
<proteinExistence type="predicted"/>
<dbReference type="InterPro" id="IPR017900">
    <property type="entry name" value="4Fe4S_Fe_S_CS"/>
</dbReference>
<evidence type="ECO:0000313" key="7">
    <source>
        <dbReference type="EMBL" id="SMB93909.1"/>
    </source>
</evidence>
<dbReference type="GO" id="GO:0046872">
    <property type="term" value="F:metal ion binding"/>
    <property type="evidence" value="ECO:0007669"/>
    <property type="project" value="UniProtKB-KW"/>
</dbReference>
<dbReference type="RefSeq" id="WP_084053934.1">
    <property type="nucleotide sequence ID" value="NZ_FWWT01000022.1"/>
</dbReference>
<reference evidence="7 8" key="1">
    <citation type="submission" date="2017-04" db="EMBL/GenBank/DDBJ databases">
        <authorList>
            <person name="Afonso C.L."/>
            <person name="Miller P.J."/>
            <person name="Scott M.A."/>
            <person name="Spackman E."/>
            <person name="Goraichik I."/>
            <person name="Dimitrov K.M."/>
            <person name="Suarez D.L."/>
            <person name="Swayne D.E."/>
        </authorList>
    </citation>
    <scope>NUCLEOTIDE SEQUENCE [LARGE SCALE GENOMIC DNA]</scope>
    <source>
        <strain evidence="7 8">DSM 11270</strain>
    </source>
</reference>
<dbReference type="InterPro" id="IPR010226">
    <property type="entry name" value="NADH_quinone_OxRdtase_chainI"/>
</dbReference>
<sequence length="154" mass="17540">MRGKGLLKGLGVTGKAIFSKRVTEEYPDVMPDIASRWRGLFRLDIDKCISCGMCVRACPNEVIKITTEMDENKKRKLSGYEMNLSYCLWCGMCVEACPTHCLRHTKDFETATFFKDEVTLDLFNRPNLSAPVSTFGQPDKEKEEKAKAEKEDEK</sequence>
<dbReference type="SUPFAM" id="SSF54862">
    <property type="entry name" value="4Fe-4S ferredoxins"/>
    <property type="match status" value="1"/>
</dbReference>
<dbReference type="Gene3D" id="3.30.70.3270">
    <property type="match status" value="1"/>
</dbReference>
<gene>
    <name evidence="7" type="ORF">SAMN00017405_0109</name>
</gene>
<dbReference type="AlphaFoldDB" id="A0A1W1VKK6"/>
<dbReference type="Pfam" id="PF12838">
    <property type="entry name" value="Fer4_7"/>
    <property type="match status" value="1"/>
</dbReference>
<dbReference type="GO" id="GO:0016651">
    <property type="term" value="F:oxidoreductase activity, acting on NAD(P)H"/>
    <property type="evidence" value="ECO:0007669"/>
    <property type="project" value="InterPro"/>
</dbReference>
<feature type="domain" description="4Fe-4S ferredoxin-type" evidence="6">
    <location>
        <begin position="78"/>
        <end position="107"/>
    </location>
</feature>
<evidence type="ECO:0000256" key="3">
    <source>
        <dbReference type="ARBA" id="ARBA00023004"/>
    </source>
</evidence>
<evidence type="ECO:0000256" key="4">
    <source>
        <dbReference type="ARBA" id="ARBA00023014"/>
    </source>
</evidence>
<feature type="domain" description="4Fe-4S ferredoxin-type" evidence="6">
    <location>
        <begin position="39"/>
        <end position="68"/>
    </location>
</feature>
<keyword evidence="8" id="KW-1185">Reference proteome</keyword>
<dbReference type="PROSITE" id="PS00198">
    <property type="entry name" value="4FE4S_FER_1"/>
    <property type="match status" value="2"/>
</dbReference>
<keyword evidence="3" id="KW-0408">Iron</keyword>
<dbReference type="GO" id="GO:0016020">
    <property type="term" value="C:membrane"/>
    <property type="evidence" value="ECO:0007669"/>
    <property type="project" value="InterPro"/>
</dbReference>
<protein>
    <submittedName>
        <fullName evidence="7">NADH dehydrogenase subunit I</fullName>
    </submittedName>
</protein>
<dbReference type="EMBL" id="FWWT01000022">
    <property type="protein sequence ID" value="SMB93909.1"/>
    <property type="molecule type" value="Genomic_DNA"/>
</dbReference>
<accession>A0A1W1VKK6</accession>
<evidence type="ECO:0000259" key="6">
    <source>
        <dbReference type="PROSITE" id="PS51379"/>
    </source>
</evidence>
<dbReference type="OrthoDB" id="9803192at2"/>
<dbReference type="STRING" id="656914.SAMN00017405_0109"/>
<keyword evidence="2" id="KW-0479">Metal-binding</keyword>
<evidence type="ECO:0000256" key="1">
    <source>
        <dbReference type="ARBA" id="ARBA00022485"/>
    </source>
</evidence>